<evidence type="ECO:0000256" key="18">
    <source>
        <dbReference type="ARBA" id="ARBA00049504"/>
    </source>
</evidence>
<evidence type="ECO:0000313" key="21">
    <source>
        <dbReference type="Proteomes" id="UP000005713"/>
    </source>
</evidence>
<evidence type="ECO:0000256" key="19">
    <source>
        <dbReference type="HAMAP-Rule" id="MF_00719"/>
    </source>
</evidence>
<evidence type="ECO:0000256" key="13">
    <source>
        <dbReference type="ARBA" id="ARBA00023136"/>
    </source>
</evidence>
<sequence length="272" mass="27468">MPAAGKDMLARKGGKAGRMKDTLRLEAELFRLALGEVTRIVPPARDDVSEDLLVRSVKYQPVIGALVGCLGAAVLWLAGLVLPAAAAVLVAIVAIMLVSGVRDELGLSVAVDALARETGREAVLARMARGAGPRGGLAVGLTLALKVVLLVSFPPGVAAVALIAGMGLGRMAAVHTAASTVSARKRGMEVLLPGVTPDGYRVALAGTILAVLALEFVAGAWAGVAAGIGAIALGQAFRIFALRRLGGYTAEILGGAALLGELGTYLGLAVVL</sequence>
<evidence type="ECO:0000256" key="12">
    <source>
        <dbReference type="ARBA" id="ARBA00022989"/>
    </source>
</evidence>
<evidence type="ECO:0000256" key="2">
    <source>
        <dbReference type="ARBA" id="ARBA00004651"/>
    </source>
</evidence>
<keyword evidence="21" id="KW-1185">Reference proteome</keyword>
<name>A3JYX2_SAGS3</name>
<dbReference type="InterPro" id="IPR003805">
    <property type="entry name" value="CobS"/>
</dbReference>
<evidence type="ECO:0000256" key="8">
    <source>
        <dbReference type="ARBA" id="ARBA00022573"/>
    </source>
</evidence>
<comment type="cofactor">
    <cofactor evidence="1 19">
        <name>Mg(2+)</name>
        <dbReference type="ChEBI" id="CHEBI:18420"/>
    </cofactor>
</comment>
<comment type="catalytic activity">
    <reaction evidence="17 19">
        <text>alpha-ribazole + adenosylcob(III)inamide-GDP = adenosylcob(III)alamin + GMP + H(+)</text>
        <dbReference type="Rhea" id="RHEA:16049"/>
        <dbReference type="ChEBI" id="CHEBI:10329"/>
        <dbReference type="ChEBI" id="CHEBI:15378"/>
        <dbReference type="ChEBI" id="CHEBI:18408"/>
        <dbReference type="ChEBI" id="CHEBI:58115"/>
        <dbReference type="ChEBI" id="CHEBI:60487"/>
        <dbReference type="EC" id="2.7.8.26"/>
    </reaction>
</comment>
<evidence type="ECO:0000256" key="16">
    <source>
        <dbReference type="ARBA" id="ARBA00032853"/>
    </source>
</evidence>
<feature type="transmembrane region" description="Helical" evidence="19">
    <location>
        <begin position="65"/>
        <end position="98"/>
    </location>
</feature>
<evidence type="ECO:0000256" key="4">
    <source>
        <dbReference type="ARBA" id="ARBA00010561"/>
    </source>
</evidence>
<evidence type="ECO:0000256" key="6">
    <source>
        <dbReference type="ARBA" id="ARBA00015850"/>
    </source>
</evidence>
<feature type="transmembrane region" description="Helical" evidence="19">
    <location>
        <begin position="220"/>
        <end position="240"/>
    </location>
</feature>
<feature type="transmembrane region" description="Helical" evidence="19">
    <location>
        <begin position="147"/>
        <end position="169"/>
    </location>
</feature>
<comment type="caution">
    <text evidence="20">The sequence shown here is derived from an EMBL/GenBank/DDBJ whole genome shotgun (WGS) entry which is preliminary data.</text>
</comment>
<evidence type="ECO:0000256" key="5">
    <source>
        <dbReference type="ARBA" id="ARBA00013200"/>
    </source>
</evidence>
<dbReference type="GO" id="GO:0009236">
    <property type="term" value="P:cobalamin biosynthetic process"/>
    <property type="evidence" value="ECO:0007669"/>
    <property type="project" value="UniProtKB-UniRule"/>
</dbReference>
<evidence type="ECO:0000256" key="1">
    <source>
        <dbReference type="ARBA" id="ARBA00001946"/>
    </source>
</evidence>
<comment type="subcellular location">
    <subcellularLocation>
        <location evidence="2 19">Cell membrane</location>
        <topology evidence="2 19">Multi-pass membrane protein</topology>
    </subcellularLocation>
</comment>
<evidence type="ECO:0000256" key="14">
    <source>
        <dbReference type="ARBA" id="ARBA00025228"/>
    </source>
</evidence>
<evidence type="ECO:0000256" key="11">
    <source>
        <dbReference type="ARBA" id="ARBA00022842"/>
    </source>
</evidence>
<comment type="pathway">
    <text evidence="3 19">Cofactor biosynthesis; adenosylcobalamin biosynthesis; adenosylcobalamin from cob(II)yrinate a,c-diamide: step 7/7.</text>
</comment>
<evidence type="ECO:0000313" key="20">
    <source>
        <dbReference type="EMBL" id="EBA09675.1"/>
    </source>
</evidence>
<evidence type="ECO:0000256" key="9">
    <source>
        <dbReference type="ARBA" id="ARBA00022679"/>
    </source>
</evidence>
<proteinExistence type="inferred from homology"/>
<accession>A3JYX2</accession>
<organism evidence="20 21">
    <name type="scientific">Sagittula stellata (strain ATCC 700073 / DSM 11524 / E-37)</name>
    <dbReference type="NCBI Taxonomy" id="388399"/>
    <lineage>
        <taxon>Bacteria</taxon>
        <taxon>Pseudomonadati</taxon>
        <taxon>Pseudomonadota</taxon>
        <taxon>Alphaproteobacteria</taxon>
        <taxon>Rhodobacterales</taxon>
        <taxon>Roseobacteraceae</taxon>
        <taxon>Sagittula</taxon>
    </lineage>
</organism>
<comment type="similarity">
    <text evidence="4 19">Belongs to the CobS family.</text>
</comment>
<keyword evidence="9 19" id="KW-0808">Transferase</keyword>
<dbReference type="GO" id="GO:0005886">
    <property type="term" value="C:plasma membrane"/>
    <property type="evidence" value="ECO:0007669"/>
    <property type="project" value="UniProtKB-SubCell"/>
</dbReference>
<dbReference type="EC" id="2.7.8.26" evidence="5 19"/>
<dbReference type="PANTHER" id="PTHR34148">
    <property type="entry name" value="ADENOSYLCOBINAMIDE-GDP RIBAZOLETRANSFERASE"/>
    <property type="match status" value="1"/>
</dbReference>
<dbReference type="HAMAP" id="MF_00719">
    <property type="entry name" value="CobS"/>
    <property type="match status" value="1"/>
</dbReference>
<feature type="transmembrane region" description="Helical" evidence="19">
    <location>
        <begin position="252"/>
        <end position="271"/>
    </location>
</feature>
<dbReference type="EMBL" id="AAYA01000002">
    <property type="protein sequence ID" value="EBA09675.1"/>
    <property type="molecule type" value="Genomic_DNA"/>
</dbReference>
<dbReference type="Pfam" id="PF02654">
    <property type="entry name" value="CobS"/>
    <property type="match status" value="1"/>
</dbReference>
<dbReference type="AlphaFoldDB" id="A3JYX2"/>
<evidence type="ECO:0000256" key="17">
    <source>
        <dbReference type="ARBA" id="ARBA00048623"/>
    </source>
</evidence>
<gene>
    <name evidence="19" type="primary">cobS</name>
    <name evidence="20" type="ORF">SSE37_07703</name>
</gene>
<dbReference type="PANTHER" id="PTHR34148:SF1">
    <property type="entry name" value="ADENOSYLCOBINAMIDE-GDP RIBAZOLETRANSFERASE"/>
    <property type="match status" value="1"/>
</dbReference>
<keyword evidence="13 19" id="KW-0472">Membrane</keyword>
<keyword evidence="10 19" id="KW-0812">Transmembrane</keyword>
<evidence type="ECO:0000256" key="7">
    <source>
        <dbReference type="ARBA" id="ARBA00022475"/>
    </source>
</evidence>
<keyword evidence="11 19" id="KW-0460">Magnesium</keyword>
<evidence type="ECO:0000256" key="15">
    <source>
        <dbReference type="ARBA" id="ARBA00032605"/>
    </source>
</evidence>
<dbReference type="UniPathway" id="UPA00148">
    <property type="reaction ID" value="UER00238"/>
</dbReference>
<protein>
    <recommendedName>
        <fullName evidence="6 19">Adenosylcobinamide-GDP ribazoletransferase</fullName>
        <ecNumber evidence="5 19">2.7.8.26</ecNumber>
    </recommendedName>
    <alternativeName>
        <fullName evidence="16 19">Cobalamin synthase</fullName>
    </alternativeName>
    <alternativeName>
        <fullName evidence="15 19">Cobalamin-5'-phosphate synthase</fullName>
    </alternativeName>
</protein>
<feature type="transmembrane region" description="Helical" evidence="19">
    <location>
        <begin position="190"/>
        <end position="214"/>
    </location>
</feature>
<dbReference type="eggNOG" id="COG0368">
    <property type="taxonomic scope" value="Bacteria"/>
</dbReference>
<reference evidence="20 21" key="1">
    <citation type="submission" date="2006-06" db="EMBL/GenBank/DDBJ databases">
        <authorList>
            <person name="Moran M.A."/>
            <person name="Ferriera S."/>
            <person name="Johnson J."/>
            <person name="Kravitz S."/>
            <person name="Beeson K."/>
            <person name="Sutton G."/>
            <person name="Rogers Y.-H."/>
            <person name="Friedman R."/>
            <person name="Frazier M."/>
            <person name="Venter J.C."/>
        </authorList>
    </citation>
    <scope>NUCLEOTIDE SEQUENCE [LARGE SCALE GENOMIC DNA]</scope>
    <source>
        <strain evidence="20 21">E-37</strain>
    </source>
</reference>
<keyword evidence="8 19" id="KW-0169">Cobalamin biosynthesis</keyword>
<dbReference type="GO" id="GO:0051073">
    <property type="term" value="F:adenosylcobinamide-GDP ribazoletransferase activity"/>
    <property type="evidence" value="ECO:0007669"/>
    <property type="project" value="UniProtKB-UniRule"/>
</dbReference>
<keyword evidence="7 19" id="KW-1003">Cell membrane</keyword>
<keyword evidence="12 19" id="KW-1133">Transmembrane helix</keyword>
<evidence type="ECO:0000256" key="3">
    <source>
        <dbReference type="ARBA" id="ARBA00004663"/>
    </source>
</evidence>
<dbReference type="Proteomes" id="UP000005713">
    <property type="component" value="Unassembled WGS sequence"/>
</dbReference>
<dbReference type="GO" id="GO:0008818">
    <property type="term" value="F:cobalamin 5'-phosphate synthase activity"/>
    <property type="evidence" value="ECO:0007669"/>
    <property type="project" value="UniProtKB-UniRule"/>
</dbReference>
<comment type="catalytic activity">
    <reaction evidence="18 19">
        <text>alpha-ribazole 5'-phosphate + adenosylcob(III)inamide-GDP = adenosylcob(III)alamin 5'-phosphate + GMP + H(+)</text>
        <dbReference type="Rhea" id="RHEA:23560"/>
        <dbReference type="ChEBI" id="CHEBI:15378"/>
        <dbReference type="ChEBI" id="CHEBI:57918"/>
        <dbReference type="ChEBI" id="CHEBI:58115"/>
        <dbReference type="ChEBI" id="CHEBI:60487"/>
        <dbReference type="ChEBI" id="CHEBI:60493"/>
        <dbReference type="EC" id="2.7.8.26"/>
    </reaction>
</comment>
<comment type="function">
    <text evidence="14 19">Joins adenosylcobinamide-GDP and alpha-ribazole to generate adenosylcobalamin (Ado-cobalamin). Also synthesizes adenosylcobalamin 5'-phosphate from adenosylcobinamide-GDP and alpha-ribazole 5'-phosphate.</text>
</comment>
<evidence type="ECO:0000256" key="10">
    <source>
        <dbReference type="ARBA" id="ARBA00022692"/>
    </source>
</evidence>